<proteinExistence type="predicted"/>
<comment type="caution">
    <text evidence="1">The sequence shown here is derived from an EMBL/GenBank/DDBJ whole genome shotgun (WGS) entry which is preliminary data.</text>
</comment>
<protein>
    <submittedName>
        <fullName evidence="1">Uncharacterized protein</fullName>
    </submittedName>
</protein>
<accession>A0A0F9I7C2</accession>
<dbReference type="AlphaFoldDB" id="A0A0F9I7C2"/>
<name>A0A0F9I7C2_9ZZZZ</name>
<reference evidence="1" key="1">
    <citation type="journal article" date="2015" name="Nature">
        <title>Complex archaea that bridge the gap between prokaryotes and eukaryotes.</title>
        <authorList>
            <person name="Spang A."/>
            <person name="Saw J.H."/>
            <person name="Jorgensen S.L."/>
            <person name="Zaremba-Niedzwiedzka K."/>
            <person name="Martijn J."/>
            <person name="Lind A.E."/>
            <person name="van Eijk R."/>
            <person name="Schleper C."/>
            <person name="Guy L."/>
            <person name="Ettema T.J."/>
        </authorList>
    </citation>
    <scope>NUCLEOTIDE SEQUENCE</scope>
</reference>
<evidence type="ECO:0000313" key="1">
    <source>
        <dbReference type="EMBL" id="KKM23501.1"/>
    </source>
</evidence>
<dbReference type="EMBL" id="LAZR01013111">
    <property type="protein sequence ID" value="KKM23501.1"/>
    <property type="molecule type" value="Genomic_DNA"/>
</dbReference>
<organism evidence="1">
    <name type="scientific">marine sediment metagenome</name>
    <dbReference type="NCBI Taxonomy" id="412755"/>
    <lineage>
        <taxon>unclassified sequences</taxon>
        <taxon>metagenomes</taxon>
        <taxon>ecological metagenomes</taxon>
    </lineage>
</organism>
<sequence>MISLATLIKKVSALTGRVTKVAGKMDSLTRLFEGLDESFRNHVELWESSSRDRIVDAIKQHNAIEELGKTSESLVICNGDLNERMDKLQGEVGGLENIRGSLNSRVTNVEGELDELRGGEGGGGGSEMYLRDRIETLEKGLNRIETIQYEDNESRVSGISEAGSRVDESDVLCRDRNGYHISKLAEHGLRLEVVERQLSLLDQPTAPSIMVGGVLSRLTTVELRIEEALKLQTHQERASILTKAGKDIKWIRLALGEDA</sequence>
<gene>
    <name evidence="1" type="ORF">LCGC14_1614560</name>
</gene>